<dbReference type="Proteomes" id="UP000316759">
    <property type="component" value="Unassembled WGS sequence"/>
</dbReference>
<name>A0A504Y4U9_FASGI</name>
<accession>A0A504Y4U9</accession>
<dbReference type="AlphaFoldDB" id="A0A504Y4U9"/>
<sequence length="60" mass="6621">MHSVMNAVDRPTCGSVLVHDVISSTSVQKLANSRRGLLAIALNVKQLQQPLRIQNNKQKL</sequence>
<proteinExistence type="predicted"/>
<gene>
    <name evidence="1" type="ORF">FGIG_00693</name>
</gene>
<reference evidence="1 2" key="1">
    <citation type="submission" date="2019-04" db="EMBL/GenBank/DDBJ databases">
        <title>Annotation for the trematode Fasciola gigantica.</title>
        <authorList>
            <person name="Choi Y.-J."/>
        </authorList>
    </citation>
    <scope>NUCLEOTIDE SEQUENCE [LARGE SCALE GENOMIC DNA]</scope>
    <source>
        <strain evidence="1">Uganda_cow_1</strain>
    </source>
</reference>
<protein>
    <submittedName>
        <fullName evidence="1">Uncharacterized protein</fullName>
    </submittedName>
</protein>
<dbReference type="EMBL" id="SUNJ01015178">
    <property type="protein sequence ID" value="TPP55953.1"/>
    <property type="molecule type" value="Genomic_DNA"/>
</dbReference>
<comment type="caution">
    <text evidence="1">The sequence shown here is derived from an EMBL/GenBank/DDBJ whole genome shotgun (WGS) entry which is preliminary data.</text>
</comment>
<evidence type="ECO:0000313" key="1">
    <source>
        <dbReference type="EMBL" id="TPP55953.1"/>
    </source>
</evidence>
<keyword evidence="2" id="KW-1185">Reference proteome</keyword>
<evidence type="ECO:0000313" key="2">
    <source>
        <dbReference type="Proteomes" id="UP000316759"/>
    </source>
</evidence>
<organism evidence="1 2">
    <name type="scientific">Fasciola gigantica</name>
    <name type="common">Giant liver fluke</name>
    <dbReference type="NCBI Taxonomy" id="46835"/>
    <lineage>
        <taxon>Eukaryota</taxon>
        <taxon>Metazoa</taxon>
        <taxon>Spiralia</taxon>
        <taxon>Lophotrochozoa</taxon>
        <taxon>Platyhelminthes</taxon>
        <taxon>Trematoda</taxon>
        <taxon>Digenea</taxon>
        <taxon>Plagiorchiida</taxon>
        <taxon>Echinostomata</taxon>
        <taxon>Echinostomatoidea</taxon>
        <taxon>Fasciolidae</taxon>
        <taxon>Fasciola</taxon>
    </lineage>
</organism>